<evidence type="ECO:0000256" key="2">
    <source>
        <dbReference type="ARBA" id="ARBA00007742"/>
    </source>
</evidence>
<feature type="domain" description="3-oxo-5-alpha-steroid 4-dehydrogenase C-terminal" evidence="7">
    <location>
        <begin position="168"/>
        <end position="279"/>
    </location>
</feature>
<feature type="transmembrane region" description="Helical" evidence="6">
    <location>
        <begin position="75"/>
        <end position="94"/>
    </location>
</feature>
<dbReference type="GO" id="GO:0006629">
    <property type="term" value="P:lipid metabolic process"/>
    <property type="evidence" value="ECO:0007669"/>
    <property type="project" value="InterPro"/>
</dbReference>
<dbReference type="AlphaFoldDB" id="A0A226EC45"/>
<dbReference type="GO" id="GO:0016020">
    <property type="term" value="C:membrane"/>
    <property type="evidence" value="ECO:0007669"/>
    <property type="project" value="UniProtKB-SubCell"/>
</dbReference>
<dbReference type="GO" id="GO:0016627">
    <property type="term" value="F:oxidoreductase activity, acting on the CH-CH group of donors"/>
    <property type="evidence" value="ECO:0007669"/>
    <property type="project" value="InterPro"/>
</dbReference>
<comment type="similarity">
    <text evidence="2">Belongs to the steroid 5-alpha reductase family.</text>
</comment>
<dbReference type="Gene3D" id="1.20.120.1630">
    <property type="match status" value="1"/>
</dbReference>
<keyword evidence="5 6" id="KW-0472">Membrane</keyword>
<evidence type="ECO:0000256" key="4">
    <source>
        <dbReference type="ARBA" id="ARBA00022989"/>
    </source>
</evidence>
<dbReference type="InterPro" id="IPR001104">
    <property type="entry name" value="3-oxo-5_a-steroid_4-DH_C"/>
</dbReference>
<comment type="subcellular location">
    <subcellularLocation>
        <location evidence="1">Membrane</location>
        <topology evidence="1">Multi-pass membrane protein</topology>
    </subcellularLocation>
</comment>
<protein>
    <submittedName>
        <fullName evidence="8">Steroid 5-alpha-reductase DET2</fullName>
    </submittedName>
</protein>
<dbReference type="PROSITE" id="PS50244">
    <property type="entry name" value="S5A_REDUCTASE"/>
    <property type="match status" value="1"/>
</dbReference>
<gene>
    <name evidence="8" type="ORF">Fcan01_10843</name>
</gene>
<name>A0A226EC45_FOLCA</name>
<evidence type="ECO:0000256" key="5">
    <source>
        <dbReference type="ARBA" id="ARBA00023136"/>
    </source>
</evidence>
<keyword evidence="4 6" id="KW-1133">Transmembrane helix</keyword>
<dbReference type="PANTHER" id="PTHR10556">
    <property type="entry name" value="3-OXO-5-ALPHA-STEROID 4-DEHYDROGENASE"/>
    <property type="match status" value="1"/>
</dbReference>
<accession>A0A226EC45</accession>
<feature type="transmembrane region" description="Helical" evidence="6">
    <location>
        <begin position="136"/>
        <end position="154"/>
    </location>
</feature>
<feature type="transmembrane region" description="Helical" evidence="6">
    <location>
        <begin position="106"/>
        <end position="124"/>
    </location>
</feature>
<keyword evidence="9" id="KW-1185">Reference proteome</keyword>
<feature type="transmembrane region" description="Helical" evidence="6">
    <location>
        <begin position="166"/>
        <end position="185"/>
    </location>
</feature>
<evidence type="ECO:0000256" key="1">
    <source>
        <dbReference type="ARBA" id="ARBA00004141"/>
    </source>
</evidence>
<proteinExistence type="inferred from homology"/>
<evidence type="ECO:0000256" key="6">
    <source>
        <dbReference type="SAM" id="Phobius"/>
    </source>
</evidence>
<dbReference type="Pfam" id="PF02544">
    <property type="entry name" value="Steroid_dh"/>
    <property type="match status" value="1"/>
</dbReference>
<dbReference type="EMBL" id="LNIX01000005">
    <property type="protein sequence ID" value="OXA54341.1"/>
    <property type="molecule type" value="Genomic_DNA"/>
</dbReference>
<organism evidence="8 9">
    <name type="scientific">Folsomia candida</name>
    <name type="common">Springtail</name>
    <dbReference type="NCBI Taxonomy" id="158441"/>
    <lineage>
        <taxon>Eukaryota</taxon>
        <taxon>Metazoa</taxon>
        <taxon>Ecdysozoa</taxon>
        <taxon>Arthropoda</taxon>
        <taxon>Hexapoda</taxon>
        <taxon>Collembola</taxon>
        <taxon>Entomobryomorpha</taxon>
        <taxon>Isotomoidea</taxon>
        <taxon>Isotomidae</taxon>
        <taxon>Proisotominae</taxon>
        <taxon>Folsomia</taxon>
    </lineage>
</organism>
<dbReference type="OrthoDB" id="5788137at2759"/>
<evidence type="ECO:0000313" key="9">
    <source>
        <dbReference type="Proteomes" id="UP000198287"/>
    </source>
</evidence>
<evidence type="ECO:0000313" key="8">
    <source>
        <dbReference type="EMBL" id="OXA54341.1"/>
    </source>
</evidence>
<evidence type="ECO:0000256" key="3">
    <source>
        <dbReference type="ARBA" id="ARBA00022692"/>
    </source>
</evidence>
<feature type="transmembrane region" description="Helical" evidence="6">
    <location>
        <begin position="25"/>
        <end position="46"/>
    </location>
</feature>
<reference evidence="8 9" key="1">
    <citation type="submission" date="2015-12" db="EMBL/GenBank/DDBJ databases">
        <title>The genome of Folsomia candida.</title>
        <authorList>
            <person name="Faddeeva A."/>
            <person name="Derks M.F."/>
            <person name="Anvar Y."/>
            <person name="Smit S."/>
            <person name="Van Straalen N."/>
            <person name="Roelofs D."/>
        </authorList>
    </citation>
    <scope>NUCLEOTIDE SEQUENCE [LARGE SCALE GENOMIC DNA]</scope>
    <source>
        <strain evidence="8 9">VU population</strain>
        <tissue evidence="8">Whole body</tissue>
    </source>
</reference>
<feature type="transmembrane region" description="Helical" evidence="6">
    <location>
        <begin position="224"/>
        <end position="250"/>
    </location>
</feature>
<dbReference type="Proteomes" id="UP000198287">
    <property type="component" value="Unassembled WGS sequence"/>
</dbReference>
<keyword evidence="3 6" id="KW-0812">Transmembrane</keyword>
<dbReference type="PANTHER" id="PTHR10556:SF35">
    <property type="entry name" value="3-OXO-5-ALPHA-STEROID 4-DEHYDROGENASE FAMILY PROTEIN"/>
    <property type="match status" value="1"/>
</dbReference>
<dbReference type="InterPro" id="IPR039357">
    <property type="entry name" value="SRD5A/TECR"/>
</dbReference>
<sequence length="279" mass="31758">MSRSLDETPLSLIYTIPLCETDAQLVGVFNVGIVVVIFAIIGWHGLVGSAPYGKSAWEVTKPLSLIWCYPINARFTWMFGHLPTIVIPWVVILYSPAKYMYNFANLSVFILFYVHCFYRTVLYPIQISRNATPTPVWFLCSIFGMTVIHIFVETHHMVNILQLESFSMTAVIGIPIGLLGGWINWRHDFALTQLRNEGKGYQIPRGGLFEIVSCPNYLGELLKWWGTALMTSFGSVQVMFAIYCTIFLGLRANFTHNWYKSTFGHSYPSTRRAMIPGLF</sequence>
<evidence type="ECO:0000259" key="7">
    <source>
        <dbReference type="Pfam" id="PF02544"/>
    </source>
</evidence>
<comment type="caution">
    <text evidence="8">The sequence shown here is derived from an EMBL/GenBank/DDBJ whole genome shotgun (WGS) entry which is preliminary data.</text>
</comment>